<reference evidence="4" key="2">
    <citation type="submission" date="2020-09" db="EMBL/GenBank/DDBJ databases">
        <authorList>
            <person name="Sun Q."/>
            <person name="Ohkuma M."/>
        </authorList>
    </citation>
    <scope>NUCLEOTIDE SEQUENCE</scope>
    <source>
        <strain evidence="4">JCM 13064</strain>
    </source>
</reference>
<dbReference type="InterPro" id="IPR036856">
    <property type="entry name" value="Ald_Oxase/Xan_DH_a/b_sf"/>
</dbReference>
<dbReference type="GO" id="GO:0005506">
    <property type="term" value="F:iron ion binding"/>
    <property type="evidence" value="ECO:0007669"/>
    <property type="project" value="InterPro"/>
</dbReference>
<name>A0A917R974_9ACTN</name>
<evidence type="ECO:0000256" key="2">
    <source>
        <dbReference type="ARBA" id="ARBA00023002"/>
    </source>
</evidence>
<dbReference type="Proteomes" id="UP000645217">
    <property type="component" value="Unassembled WGS sequence"/>
</dbReference>
<dbReference type="RefSeq" id="WP_189164776.1">
    <property type="nucleotide sequence ID" value="NZ_BMNT01000023.1"/>
</dbReference>
<dbReference type="PANTHER" id="PTHR11908:SF132">
    <property type="entry name" value="ALDEHYDE OXIDASE 1-RELATED"/>
    <property type="match status" value="1"/>
</dbReference>
<keyword evidence="1" id="KW-0500">Molybdenum</keyword>
<evidence type="ECO:0000313" key="4">
    <source>
        <dbReference type="EMBL" id="GGK95639.1"/>
    </source>
</evidence>
<dbReference type="Gene3D" id="3.30.365.10">
    <property type="entry name" value="Aldehyde oxidase/xanthine dehydrogenase, molybdopterin binding domain"/>
    <property type="match status" value="4"/>
</dbReference>
<protein>
    <submittedName>
        <fullName evidence="4">Xanthine dehydrogenase</fullName>
    </submittedName>
</protein>
<dbReference type="Gene3D" id="3.90.1170.50">
    <property type="entry name" value="Aldehyde oxidase/xanthine dehydrogenase, a/b hammerhead"/>
    <property type="match status" value="1"/>
</dbReference>
<dbReference type="Pfam" id="PF02738">
    <property type="entry name" value="MoCoBD_1"/>
    <property type="match status" value="1"/>
</dbReference>
<dbReference type="SUPFAM" id="SSF56003">
    <property type="entry name" value="Molybdenum cofactor-binding domain"/>
    <property type="match status" value="1"/>
</dbReference>
<dbReference type="InterPro" id="IPR016208">
    <property type="entry name" value="Ald_Oxase/xanthine_DH-like"/>
</dbReference>
<keyword evidence="5" id="KW-1185">Reference proteome</keyword>
<dbReference type="InterPro" id="IPR037165">
    <property type="entry name" value="AldOxase/xan_DH_Mopterin-bd_sf"/>
</dbReference>
<evidence type="ECO:0000259" key="3">
    <source>
        <dbReference type="SMART" id="SM01008"/>
    </source>
</evidence>
<dbReference type="EMBL" id="BMNT01000023">
    <property type="protein sequence ID" value="GGK95639.1"/>
    <property type="molecule type" value="Genomic_DNA"/>
</dbReference>
<feature type="domain" description="Aldehyde oxidase/xanthine dehydrogenase a/b hammerhead" evidence="3">
    <location>
        <begin position="15"/>
        <end position="127"/>
    </location>
</feature>
<gene>
    <name evidence="4" type="ORF">GCM10007964_42440</name>
</gene>
<accession>A0A917R974</accession>
<dbReference type="InterPro" id="IPR046867">
    <property type="entry name" value="AldOxase/xan_DH_MoCoBD2"/>
</dbReference>
<dbReference type="Pfam" id="PF01315">
    <property type="entry name" value="Ald_Xan_dh_C"/>
    <property type="match status" value="1"/>
</dbReference>
<organism evidence="4 5">
    <name type="scientific">Sphaerisporangium melleum</name>
    <dbReference type="NCBI Taxonomy" id="321316"/>
    <lineage>
        <taxon>Bacteria</taxon>
        <taxon>Bacillati</taxon>
        <taxon>Actinomycetota</taxon>
        <taxon>Actinomycetes</taxon>
        <taxon>Streptosporangiales</taxon>
        <taxon>Streptosporangiaceae</taxon>
        <taxon>Sphaerisporangium</taxon>
    </lineage>
</organism>
<dbReference type="Pfam" id="PF20256">
    <property type="entry name" value="MoCoBD_2"/>
    <property type="match status" value="1"/>
</dbReference>
<dbReference type="AlphaFoldDB" id="A0A917R974"/>
<dbReference type="PANTHER" id="PTHR11908">
    <property type="entry name" value="XANTHINE DEHYDROGENASE"/>
    <property type="match status" value="1"/>
</dbReference>
<dbReference type="SUPFAM" id="SSF54665">
    <property type="entry name" value="CO dehydrogenase molybdoprotein N-domain-like"/>
    <property type="match status" value="1"/>
</dbReference>
<keyword evidence="2" id="KW-0560">Oxidoreductase</keyword>
<evidence type="ECO:0000313" key="5">
    <source>
        <dbReference type="Proteomes" id="UP000645217"/>
    </source>
</evidence>
<evidence type="ECO:0000256" key="1">
    <source>
        <dbReference type="ARBA" id="ARBA00022505"/>
    </source>
</evidence>
<dbReference type="GO" id="GO:0016491">
    <property type="term" value="F:oxidoreductase activity"/>
    <property type="evidence" value="ECO:0007669"/>
    <property type="project" value="UniProtKB-KW"/>
</dbReference>
<dbReference type="InterPro" id="IPR000674">
    <property type="entry name" value="Ald_Oxase/Xan_DH_a/b"/>
</dbReference>
<reference evidence="4" key="1">
    <citation type="journal article" date="2014" name="Int. J. Syst. Evol. Microbiol.">
        <title>Complete genome sequence of Corynebacterium casei LMG S-19264T (=DSM 44701T), isolated from a smear-ripened cheese.</title>
        <authorList>
            <consortium name="US DOE Joint Genome Institute (JGI-PGF)"/>
            <person name="Walter F."/>
            <person name="Albersmeier A."/>
            <person name="Kalinowski J."/>
            <person name="Ruckert C."/>
        </authorList>
    </citation>
    <scope>NUCLEOTIDE SEQUENCE</scope>
    <source>
        <strain evidence="4">JCM 13064</strain>
    </source>
</reference>
<comment type="caution">
    <text evidence="4">The sequence shown here is derived from an EMBL/GenBank/DDBJ whole genome shotgun (WGS) entry which is preliminary data.</text>
</comment>
<dbReference type="InterPro" id="IPR008274">
    <property type="entry name" value="AldOxase/xan_DH_MoCoBD1"/>
</dbReference>
<proteinExistence type="predicted"/>
<sequence>MSTAPARVDARAKVTGALRYGADRAPESVAYAAFAVATIARGRITGVDTEAALNLPGVRLVITRFDPDELTSPGFIMTGGYGFQSLQPLLDDRIAYRGQPIALVVADTPLAATEAAELITAAYEPEPAAFTLDAPGAETLVQAQAIPIPMFADTAVGDADAAFAAAPVQVDVEVSGPNQHQVPMELIGGVVEWHGDTLVVHEGTQNSGAVQNGLARQLGISPDRVQVISPSVGGGFGQKNSLQPHIGPLAIAARRLGRPVKLVLTRPQTFHQASFRPASRQRVRLGADSSGRLVAAIHEIDQQTSRHDLFPAMYTEVSSRFYGIGAFRGLQRLVRTDVQTPGYMRAPFEHIAAYAMESAVDEIAYATGRDPVELRLANDTAVDPVSGLPFSSRHVAECLRRGAERFGWAERSPRPRSMRGPDGTLIGWGVAIGAYPGSAAAAIARMSAHDTGTVEVAVAGHEMGQGIRTAIARLVADDLGIEIAAVKVGVGDTRSAPQHLTAGSWGTATALPAVHAALRDRLGVPRTGPVDMRAAVAATGGSRIEIEATSVARGQPADVVVDRLRKGLLAIAGPEYPEFVTFSHIAHFVEVRIEAATGRVRVPRVVSVADCGRVASPVTAASQVRGGVIWGIGATLREQSLVDPRYGGFLNPTMEEYPIPVSADVHRIDVDFIDEPDLLLNPVGVKGLGEVCMVGVSAAIGNALFHATGARFRRLPVRIEDVLPHL</sequence>
<dbReference type="SMART" id="SM01008">
    <property type="entry name" value="Ald_Xan_dh_C"/>
    <property type="match status" value="1"/>
</dbReference>